<dbReference type="Proteomes" id="UP001309876">
    <property type="component" value="Unassembled WGS sequence"/>
</dbReference>
<sequence>MDDEPTSITRQQPELLAYAQVPFEGTRNGRTQDPNNYFKAAEWSPDGTCIIANCADNHIRNFVVPPDLLEQRDETLKLEVYCSIPSFESVNAFACYPGFNLQDPSTTLVLSAASEHPLRLNSMMTGQLVASYPLVSATTEAYLKPHSLLFTADGNQLIAGSENLISRFDISRPGEGPISSMKTGPKNARSSWSNPGTSLRGFVSALHIDPQYNVLAAGTLTRQVGLYDAAGEGECVGVFGLSGTEANDLVSGNGVTQVRWSRCGRYLYVAERQSDGALVYDIRKTGQLLSWLIQRKARTNQRMHIELSCRNEDNESVWAGGTDGKMRCWAAPHLREGEVAPDQEMQVHEAAGERDFDDLGNAVHTPNKKLSVQRNLLKLWQLSFTARSAYG</sequence>
<dbReference type="PANTHER" id="PTHR13211">
    <property type="entry name" value="TELOMERASE CAJAL BODY PROTEIN 1"/>
    <property type="match status" value="1"/>
</dbReference>
<dbReference type="InterPro" id="IPR015943">
    <property type="entry name" value="WD40/YVTN_repeat-like_dom_sf"/>
</dbReference>
<protein>
    <submittedName>
        <fullName evidence="1">Uncharacterized protein</fullName>
    </submittedName>
</protein>
<accession>A0AAN7SZB6</accession>
<dbReference type="AlphaFoldDB" id="A0AAN7SZB6"/>
<dbReference type="EMBL" id="JAVRRJ010000004">
    <property type="protein sequence ID" value="KAK5085491.1"/>
    <property type="molecule type" value="Genomic_DNA"/>
</dbReference>
<keyword evidence="2" id="KW-1185">Reference proteome</keyword>
<dbReference type="InterPro" id="IPR051150">
    <property type="entry name" value="SWT21/TCAB1_mRNA_Telomere"/>
</dbReference>
<evidence type="ECO:0000313" key="2">
    <source>
        <dbReference type="Proteomes" id="UP001309876"/>
    </source>
</evidence>
<organism evidence="1 2">
    <name type="scientific">Lithohypha guttulata</name>
    <dbReference type="NCBI Taxonomy" id="1690604"/>
    <lineage>
        <taxon>Eukaryota</taxon>
        <taxon>Fungi</taxon>
        <taxon>Dikarya</taxon>
        <taxon>Ascomycota</taxon>
        <taxon>Pezizomycotina</taxon>
        <taxon>Eurotiomycetes</taxon>
        <taxon>Chaetothyriomycetidae</taxon>
        <taxon>Chaetothyriales</taxon>
        <taxon>Trichomeriaceae</taxon>
        <taxon>Lithohypha</taxon>
    </lineage>
</organism>
<gene>
    <name evidence="1" type="ORF">LTR05_004776</name>
</gene>
<name>A0AAN7SZB6_9EURO</name>
<reference evidence="1 2" key="1">
    <citation type="submission" date="2023-08" db="EMBL/GenBank/DDBJ databases">
        <title>Black Yeasts Isolated from many extreme environments.</title>
        <authorList>
            <person name="Coleine C."/>
            <person name="Stajich J.E."/>
            <person name="Selbmann L."/>
        </authorList>
    </citation>
    <scope>NUCLEOTIDE SEQUENCE [LARGE SCALE GENOMIC DNA]</scope>
    <source>
        <strain evidence="1 2">CCFEE 5910</strain>
    </source>
</reference>
<evidence type="ECO:0000313" key="1">
    <source>
        <dbReference type="EMBL" id="KAK5085491.1"/>
    </source>
</evidence>
<comment type="caution">
    <text evidence="1">The sequence shown here is derived from an EMBL/GenBank/DDBJ whole genome shotgun (WGS) entry which is preliminary data.</text>
</comment>
<proteinExistence type="predicted"/>
<dbReference type="Gene3D" id="2.130.10.10">
    <property type="entry name" value="YVTN repeat-like/Quinoprotein amine dehydrogenase"/>
    <property type="match status" value="1"/>
</dbReference>
<dbReference type="SUPFAM" id="SSF50978">
    <property type="entry name" value="WD40 repeat-like"/>
    <property type="match status" value="1"/>
</dbReference>
<dbReference type="InterPro" id="IPR036322">
    <property type="entry name" value="WD40_repeat_dom_sf"/>
</dbReference>
<dbReference type="PANTHER" id="PTHR13211:SF0">
    <property type="entry name" value="TELOMERASE CAJAL BODY PROTEIN 1"/>
    <property type="match status" value="1"/>
</dbReference>